<evidence type="ECO:0000313" key="2">
    <source>
        <dbReference type="EMBL" id="MDR7378480.1"/>
    </source>
</evidence>
<dbReference type="EMBL" id="JAVDXT010000003">
    <property type="protein sequence ID" value="MDR7378480.1"/>
    <property type="molecule type" value="Genomic_DNA"/>
</dbReference>
<organism evidence="2 3">
    <name type="scientific">Rhodoferax ferrireducens</name>
    <dbReference type="NCBI Taxonomy" id="192843"/>
    <lineage>
        <taxon>Bacteria</taxon>
        <taxon>Pseudomonadati</taxon>
        <taxon>Pseudomonadota</taxon>
        <taxon>Betaproteobacteria</taxon>
        <taxon>Burkholderiales</taxon>
        <taxon>Comamonadaceae</taxon>
        <taxon>Rhodoferax</taxon>
    </lineage>
</organism>
<feature type="transmembrane region" description="Helical" evidence="1">
    <location>
        <begin position="75"/>
        <end position="96"/>
    </location>
</feature>
<dbReference type="Pfam" id="PF07332">
    <property type="entry name" value="Phage_holin_3_6"/>
    <property type="match status" value="1"/>
</dbReference>
<evidence type="ECO:0000256" key="1">
    <source>
        <dbReference type="SAM" id="Phobius"/>
    </source>
</evidence>
<proteinExistence type="predicted"/>
<sequence length="132" mass="13838">MRSAGGGPFAALRSIPITLLTMAQTRLELLGNELLTEKNLALRQLALVLAMVACAGLGLLLAVVLALSLLWEQRVIVLSVLAVVFLAAAGGCYAALRQSSRTSAGVFASSLAELQEDLRQLKAASQHGQNPD</sequence>
<dbReference type="InterPro" id="IPR009937">
    <property type="entry name" value="Phage_holin_3_6"/>
</dbReference>
<name>A0ABU2CAY6_9BURK</name>
<keyword evidence="1" id="KW-1133">Transmembrane helix</keyword>
<protein>
    <submittedName>
        <fullName evidence="2">Membrane protein YqjE</fullName>
    </submittedName>
</protein>
<dbReference type="Proteomes" id="UP001180487">
    <property type="component" value="Unassembled WGS sequence"/>
</dbReference>
<keyword evidence="1" id="KW-0472">Membrane</keyword>
<comment type="caution">
    <text evidence="2">The sequence shown here is derived from an EMBL/GenBank/DDBJ whole genome shotgun (WGS) entry which is preliminary data.</text>
</comment>
<dbReference type="RefSeq" id="WP_092757475.1">
    <property type="nucleotide sequence ID" value="NZ_JAVDXT010000003.1"/>
</dbReference>
<accession>A0ABU2CAY6</accession>
<evidence type="ECO:0000313" key="3">
    <source>
        <dbReference type="Proteomes" id="UP001180487"/>
    </source>
</evidence>
<keyword evidence="1" id="KW-0812">Transmembrane</keyword>
<gene>
    <name evidence="2" type="ORF">J2X19_003174</name>
</gene>
<keyword evidence="3" id="KW-1185">Reference proteome</keyword>
<feature type="transmembrane region" description="Helical" evidence="1">
    <location>
        <begin position="45"/>
        <end position="69"/>
    </location>
</feature>
<reference evidence="2 3" key="1">
    <citation type="submission" date="2023-07" db="EMBL/GenBank/DDBJ databases">
        <title>Sorghum-associated microbial communities from plants grown in Nebraska, USA.</title>
        <authorList>
            <person name="Schachtman D."/>
        </authorList>
    </citation>
    <scope>NUCLEOTIDE SEQUENCE [LARGE SCALE GENOMIC DNA]</scope>
    <source>
        <strain evidence="2 3">BE313</strain>
    </source>
</reference>